<name>A0A6J2XNN2_SITOR</name>
<dbReference type="KEGG" id="soy:115879492"/>
<dbReference type="RefSeq" id="XP_030752254.1">
    <property type="nucleotide sequence ID" value="XM_030896394.1"/>
</dbReference>
<dbReference type="GO" id="GO:0003677">
    <property type="term" value="F:DNA binding"/>
    <property type="evidence" value="ECO:0007669"/>
    <property type="project" value="TreeGrafter"/>
</dbReference>
<dbReference type="AlphaFoldDB" id="A0A6J2XNN2"/>
<dbReference type="GO" id="GO:0005634">
    <property type="term" value="C:nucleus"/>
    <property type="evidence" value="ECO:0007669"/>
    <property type="project" value="TreeGrafter"/>
</dbReference>
<dbReference type="OrthoDB" id="6775047at2759"/>
<organism evidence="2 3">
    <name type="scientific">Sitophilus oryzae</name>
    <name type="common">Rice weevil</name>
    <name type="synonym">Curculio oryzae</name>
    <dbReference type="NCBI Taxonomy" id="7048"/>
    <lineage>
        <taxon>Eukaryota</taxon>
        <taxon>Metazoa</taxon>
        <taxon>Ecdysozoa</taxon>
        <taxon>Arthropoda</taxon>
        <taxon>Hexapoda</taxon>
        <taxon>Insecta</taxon>
        <taxon>Pterygota</taxon>
        <taxon>Neoptera</taxon>
        <taxon>Endopterygota</taxon>
        <taxon>Coleoptera</taxon>
        <taxon>Polyphaga</taxon>
        <taxon>Cucujiformia</taxon>
        <taxon>Curculionidae</taxon>
        <taxon>Dryophthorinae</taxon>
        <taxon>Sitophilus</taxon>
    </lineage>
</organism>
<dbReference type="GeneID" id="115879492"/>
<evidence type="ECO:0000313" key="3">
    <source>
        <dbReference type="RefSeq" id="XP_030752254.1"/>
    </source>
</evidence>
<accession>A0A6J2XNN2</accession>
<sequence length="207" mass="23288">MSPQLERNGPCGAIYTCTKNGWSNEQVFMMWFKHFQAKVSSSVDNPVLLVLDKHTSHISLSICEFCKSHGIVMVSIPPHTSHKWQPLDLTFFAPLKNAYSRQCNLFLKSKISDEQKENKLTPYDVAEIFRLAYEQVANVEKGVSSFSAAGIFPLNPEKFTEDDFTLAESFNSGSQEENLYGSLQRNGTPFTAALVQRKSPQPSTSRQ</sequence>
<reference evidence="3" key="1">
    <citation type="submission" date="2025-08" db="UniProtKB">
        <authorList>
            <consortium name="RefSeq"/>
        </authorList>
    </citation>
    <scope>IDENTIFICATION</scope>
    <source>
        <tissue evidence="3">Gonads</tissue>
    </source>
</reference>
<dbReference type="PANTHER" id="PTHR19303">
    <property type="entry name" value="TRANSPOSON"/>
    <property type="match status" value="1"/>
</dbReference>
<dbReference type="InParanoid" id="A0A6J2XNN2"/>
<dbReference type="Pfam" id="PF03184">
    <property type="entry name" value="DDE_1"/>
    <property type="match status" value="1"/>
</dbReference>
<evidence type="ECO:0000259" key="1">
    <source>
        <dbReference type="Pfam" id="PF03184"/>
    </source>
</evidence>
<dbReference type="InterPro" id="IPR050863">
    <property type="entry name" value="CenT-Element_Derived"/>
</dbReference>
<keyword evidence="2" id="KW-1185">Reference proteome</keyword>
<gene>
    <name evidence="3" type="primary">LOC115879492</name>
</gene>
<protein>
    <submittedName>
        <fullName evidence="3">Uncharacterized protein LOC115879492</fullName>
    </submittedName>
</protein>
<evidence type="ECO:0000313" key="2">
    <source>
        <dbReference type="Proteomes" id="UP000504635"/>
    </source>
</evidence>
<feature type="domain" description="DDE-1" evidence="1">
    <location>
        <begin position="11"/>
        <end position="136"/>
    </location>
</feature>
<dbReference type="Proteomes" id="UP000504635">
    <property type="component" value="Unplaced"/>
</dbReference>
<dbReference type="PANTHER" id="PTHR19303:SF74">
    <property type="entry name" value="POGO TRANSPOSABLE ELEMENT WITH KRAB DOMAIN"/>
    <property type="match status" value="1"/>
</dbReference>
<proteinExistence type="predicted"/>
<dbReference type="InterPro" id="IPR004875">
    <property type="entry name" value="DDE_SF_endonuclease_dom"/>
</dbReference>